<accession>A0A7Z7BEE4</accession>
<organism evidence="1 2">
    <name type="scientific">Paraburkholderia steynii</name>
    <dbReference type="NCBI Taxonomy" id="1245441"/>
    <lineage>
        <taxon>Bacteria</taxon>
        <taxon>Pseudomonadati</taxon>
        <taxon>Pseudomonadota</taxon>
        <taxon>Betaproteobacteria</taxon>
        <taxon>Burkholderiales</taxon>
        <taxon>Burkholderiaceae</taxon>
        <taxon>Paraburkholderia</taxon>
    </lineage>
</organism>
<gene>
    <name evidence="1" type="ORF">SAMN04487926_13037</name>
</gene>
<evidence type="ECO:0000313" key="1">
    <source>
        <dbReference type="EMBL" id="SDJ02102.1"/>
    </source>
</evidence>
<evidence type="ECO:0000313" key="2">
    <source>
        <dbReference type="Proteomes" id="UP000198900"/>
    </source>
</evidence>
<keyword evidence="2" id="KW-1185">Reference proteome</keyword>
<sequence>MTESGEFHCDKIVRFQHCDPAGIVFYPQYFVLFHEVIEDWFNDGLGVDYAEFIGKEKLGIPTVSIQAEFVSPGKHGETLRFGLHVREIGRSSIKLRLTACAGTELRARIDQTVVLFSLELRSAVAVPIELKERMLMFSVNENPSRGCSSVRPDVI</sequence>
<dbReference type="Proteomes" id="UP000198900">
    <property type="component" value="Unassembled WGS sequence"/>
</dbReference>
<proteinExistence type="predicted"/>
<dbReference type="SUPFAM" id="SSF54637">
    <property type="entry name" value="Thioesterase/thiol ester dehydrase-isomerase"/>
    <property type="match status" value="1"/>
</dbReference>
<dbReference type="AlphaFoldDB" id="A0A7Z7BEE4"/>
<dbReference type="EMBL" id="FNDI01000030">
    <property type="protein sequence ID" value="SDJ02102.1"/>
    <property type="molecule type" value="Genomic_DNA"/>
</dbReference>
<dbReference type="Pfam" id="PF13279">
    <property type="entry name" value="4HBT_2"/>
    <property type="match status" value="1"/>
</dbReference>
<dbReference type="RefSeq" id="WP_091787782.1">
    <property type="nucleotide sequence ID" value="NZ_FNDI01000030.1"/>
</dbReference>
<reference evidence="1" key="1">
    <citation type="submission" date="2016-10" db="EMBL/GenBank/DDBJ databases">
        <authorList>
            <person name="Varghese N."/>
            <person name="Submissions S."/>
        </authorList>
    </citation>
    <scope>NUCLEOTIDE SEQUENCE [LARGE SCALE GENOMIC DNA]</scope>
    <source>
        <strain evidence="1">YR281</strain>
    </source>
</reference>
<dbReference type="CDD" id="cd00586">
    <property type="entry name" value="4HBT"/>
    <property type="match status" value="1"/>
</dbReference>
<comment type="caution">
    <text evidence="1">The sequence shown here is derived from an EMBL/GenBank/DDBJ whole genome shotgun (WGS) entry which is preliminary data.</text>
</comment>
<dbReference type="Gene3D" id="3.10.129.10">
    <property type="entry name" value="Hotdog Thioesterase"/>
    <property type="match status" value="1"/>
</dbReference>
<dbReference type="InterPro" id="IPR029069">
    <property type="entry name" value="HotDog_dom_sf"/>
</dbReference>
<protein>
    <submittedName>
        <fullName evidence="1">4-hydroxybenzoyl-CoA thioesterase</fullName>
    </submittedName>
</protein>
<name>A0A7Z7BEE4_9BURK</name>